<dbReference type="GO" id="GO:0006281">
    <property type="term" value="P:DNA repair"/>
    <property type="evidence" value="ECO:0007669"/>
    <property type="project" value="TreeGrafter"/>
</dbReference>
<dbReference type="Gene3D" id="3.40.50.1000">
    <property type="entry name" value="HAD superfamily/HAD-like"/>
    <property type="match status" value="1"/>
</dbReference>
<sequence>MTSEHLEFPPQWKQHEGILYQRYGEPKPSSKLAMFDMDSTLMMTPSTLVNDLVKGLKPSIGKPAIPNDFVLYNPNVKQKLQEELDSGRAIVVCSNQSQLFDDPRMSKLIFARIQLLLQELNIPLYILLAFRRDLCRKPAPGMLTFYEKSLNCGMEVDRGNTFYVGDAAGRLWTEALLEANCKRVLNLLKAVDYSDKKYMCRGKDGKPEPANAVDIIAKLKASHLRSKFMRDFSDCDHKFALNNRIGFYTPEDYFCKLPSMTLTIDFEPKKVGAYPASQDELKTRDKCMCVARESLEARNNVVIDNTNPTAEARRGYIELAKEIGVRCTLVFLDVSKDFSLHFNRFRKLVEQPDHKAVPQVAIHSYFSKMEVPMEDEGYHRLIKITDDTFPVKHTEISEMYLP</sequence>
<dbReference type="InterPro" id="IPR027417">
    <property type="entry name" value="P-loop_NTPase"/>
</dbReference>
<dbReference type="AlphaFoldDB" id="A0AAD8PF47"/>
<dbReference type="InterPro" id="IPR036412">
    <property type="entry name" value="HAD-like_sf"/>
</dbReference>
<dbReference type="GO" id="GO:0003690">
    <property type="term" value="F:double-stranded DNA binding"/>
    <property type="evidence" value="ECO:0007669"/>
    <property type="project" value="TreeGrafter"/>
</dbReference>
<dbReference type="InterPro" id="IPR006549">
    <property type="entry name" value="HAD-SF_hydro_IIIA"/>
</dbReference>
<dbReference type="Pfam" id="PF08645">
    <property type="entry name" value="PNK3P"/>
    <property type="match status" value="1"/>
</dbReference>
<organism evidence="1 2">
    <name type="scientific">Babesia gibsoni</name>
    <dbReference type="NCBI Taxonomy" id="33632"/>
    <lineage>
        <taxon>Eukaryota</taxon>
        <taxon>Sar</taxon>
        <taxon>Alveolata</taxon>
        <taxon>Apicomplexa</taxon>
        <taxon>Aconoidasida</taxon>
        <taxon>Piroplasmida</taxon>
        <taxon>Babesiidae</taxon>
        <taxon>Babesia</taxon>
    </lineage>
</organism>
<protein>
    <submittedName>
        <fullName evidence="1">Bifunctional polynucleotide phosphatase/kinase like protein</fullName>
    </submittedName>
</protein>
<dbReference type="Gene3D" id="3.40.50.300">
    <property type="entry name" value="P-loop containing nucleotide triphosphate hydrolases"/>
    <property type="match status" value="1"/>
</dbReference>
<dbReference type="SUPFAM" id="SSF56784">
    <property type="entry name" value="HAD-like"/>
    <property type="match status" value="1"/>
</dbReference>
<dbReference type="PANTHER" id="PTHR12083:SF9">
    <property type="entry name" value="BIFUNCTIONAL POLYNUCLEOTIDE PHOSPHATASE_KINASE"/>
    <property type="match status" value="1"/>
</dbReference>
<dbReference type="GO" id="GO:0046403">
    <property type="term" value="F:polynucleotide 3'-phosphatase activity"/>
    <property type="evidence" value="ECO:0007669"/>
    <property type="project" value="TreeGrafter"/>
</dbReference>
<dbReference type="GO" id="GO:0046404">
    <property type="term" value="F:ATP-dependent polydeoxyribonucleotide 5'-hydroxyl-kinase activity"/>
    <property type="evidence" value="ECO:0007669"/>
    <property type="project" value="TreeGrafter"/>
</dbReference>
<evidence type="ECO:0000313" key="1">
    <source>
        <dbReference type="EMBL" id="KAK1444154.1"/>
    </source>
</evidence>
<dbReference type="NCBIfam" id="TIGR01662">
    <property type="entry name" value="HAD-SF-IIIA"/>
    <property type="match status" value="1"/>
</dbReference>
<evidence type="ECO:0000313" key="2">
    <source>
        <dbReference type="Proteomes" id="UP001230268"/>
    </source>
</evidence>
<dbReference type="InterPro" id="IPR013954">
    <property type="entry name" value="PNK3P"/>
</dbReference>
<reference evidence="1" key="1">
    <citation type="submission" date="2023-08" db="EMBL/GenBank/DDBJ databases">
        <title>Draft sequence of the Babesia gibsoni genome.</title>
        <authorList>
            <person name="Yamagishi J.Y."/>
            <person name="Xuan X.X."/>
        </authorList>
    </citation>
    <scope>NUCLEOTIDE SEQUENCE</scope>
    <source>
        <strain evidence="1">Azabu</strain>
    </source>
</reference>
<accession>A0AAD8PF47</accession>
<name>A0AAD8PF47_BABGI</name>
<proteinExistence type="predicted"/>
<dbReference type="Proteomes" id="UP001230268">
    <property type="component" value="Unassembled WGS sequence"/>
</dbReference>
<dbReference type="PANTHER" id="PTHR12083">
    <property type="entry name" value="BIFUNCTIONAL POLYNUCLEOTIDE PHOSPHATASE/KINASE"/>
    <property type="match status" value="1"/>
</dbReference>
<gene>
    <name evidence="1" type="ORF">BgAZ_100600</name>
</gene>
<dbReference type="EMBL" id="JAVEPI010000001">
    <property type="protein sequence ID" value="KAK1444154.1"/>
    <property type="molecule type" value="Genomic_DNA"/>
</dbReference>
<keyword evidence="2" id="KW-1185">Reference proteome</keyword>
<dbReference type="InterPro" id="IPR023214">
    <property type="entry name" value="HAD_sf"/>
</dbReference>
<dbReference type="Pfam" id="PF13671">
    <property type="entry name" value="AAA_33"/>
    <property type="match status" value="1"/>
</dbReference>
<comment type="caution">
    <text evidence="1">The sequence shown here is derived from an EMBL/GenBank/DDBJ whole genome shotgun (WGS) entry which is preliminary data.</text>
</comment>
<dbReference type="SUPFAM" id="SSF52540">
    <property type="entry name" value="P-loop containing nucleoside triphosphate hydrolases"/>
    <property type="match status" value="1"/>
</dbReference>